<gene>
    <name evidence="10" type="ORF">AB675_3809</name>
</gene>
<proteinExistence type="inferred from homology"/>
<dbReference type="PANTHER" id="PTHR24305:SF166">
    <property type="entry name" value="CYTOCHROME P450 12A4, MITOCHONDRIAL-RELATED"/>
    <property type="match status" value="1"/>
</dbReference>
<keyword evidence="9" id="KW-0812">Transmembrane</keyword>
<dbReference type="GO" id="GO:0005506">
    <property type="term" value="F:iron ion binding"/>
    <property type="evidence" value="ECO:0007669"/>
    <property type="project" value="InterPro"/>
</dbReference>
<dbReference type="GO" id="GO:0004497">
    <property type="term" value="F:monooxygenase activity"/>
    <property type="evidence" value="ECO:0007669"/>
    <property type="project" value="UniProtKB-KW"/>
</dbReference>
<dbReference type="PROSITE" id="PS00086">
    <property type="entry name" value="CYTOCHROME_P450"/>
    <property type="match status" value="1"/>
</dbReference>
<dbReference type="Proteomes" id="UP000038010">
    <property type="component" value="Unassembled WGS sequence"/>
</dbReference>
<dbReference type="PANTHER" id="PTHR24305">
    <property type="entry name" value="CYTOCHROME P450"/>
    <property type="match status" value="1"/>
</dbReference>
<dbReference type="InterPro" id="IPR017972">
    <property type="entry name" value="Cyt_P450_CS"/>
</dbReference>
<evidence type="ECO:0000313" key="10">
    <source>
        <dbReference type="EMBL" id="KPI34933.1"/>
    </source>
</evidence>
<keyword evidence="3 6" id="KW-0479">Metal-binding</keyword>
<dbReference type="STRING" id="1664694.A0A0N1H3F1"/>
<evidence type="ECO:0000256" key="6">
    <source>
        <dbReference type="PIRSR" id="PIRSR602401-1"/>
    </source>
</evidence>
<evidence type="ECO:0000313" key="11">
    <source>
        <dbReference type="Proteomes" id="UP000038010"/>
    </source>
</evidence>
<keyword evidence="11" id="KW-1185">Reference proteome</keyword>
<comment type="cofactor">
    <cofactor evidence="1 6">
        <name>heme</name>
        <dbReference type="ChEBI" id="CHEBI:30413"/>
    </cofactor>
</comment>
<dbReference type="PRINTS" id="PR00463">
    <property type="entry name" value="EP450I"/>
</dbReference>
<dbReference type="GeneID" id="28735772"/>
<comment type="similarity">
    <text evidence="2 7">Belongs to the cytochrome P450 family.</text>
</comment>
<dbReference type="VEuPathDB" id="FungiDB:AB675_3809"/>
<comment type="caution">
    <text evidence="10">The sequence shown here is derived from an EMBL/GenBank/DDBJ whole genome shotgun (WGS) entry which is preliminary data.</text>
</comment>
<feature type="binding site" description="axial binding residue" evidence="6">
    <location>
        <position position="560"/>
    </location>
    <ligand>
        <name>heme</name>
        <dbReference type="ChEBI" id="CHEBI:30413"/>
    </ligand>
    <ligandPart>
        <name>Fe</name>
        <dbReference type="ChEBI" id="CHEBI:18248"/>
    </ligandPart>
</feature>
<reference evidence="10 11" key="1">
    <citation type="submission" date="2015-06" db="EMBL/GenBank/DDBJ databases">
        <title>Draft genome of the ant-associated black yeast Phialophora attae CBS 131958.</title>
        <authorList>
            <person name="Moreno L.F."/>
            <person name="Stielow B.J."/>
            <person name="de Hoog S."/>
            <person name="Vicente V.A."/>
            <person name="Weiss V.A."/>
            <person name="de Vries M."/>
            <person name="Cruz L.M."/>
            <person name="Souza E.M."/>
        </authorList>
    </citation>
    <scope>NUCLEOTIDE SEQUENCE [LARGE SCALE GENOMIC DNA]</scope>
    <source>
        <strain evidence="10 11">CBS 131958</strain>
    </source>
</reference>
<dbReference type="PRINTS" id="PR00385">
    <property type="entry name" value="P450"/>
</dbReference>
<feature type="transmembrane region" description="Helical" evidence="9">
    <location>
        <begin position="39"/>
        <end position="61"/>
    </location>
</feature>
<dbReference type="SUPFAM" id="SSF48264">
    <property type="entry name" value="Cytochrome P450"/>
    <property type="match status" value="1"/>
</dbReference>
<dbReference type="Gene3D" id="1.10.630.10">
    <property type="entry name" value="Cytochrome P450"/>
    <property type="match status" value="1"/>
</dbReference>
<dbReference type="InterPro" id="IPR036396">
    <property type="entry name" value="Cyt_P450_sf"/>
</dbReference>
<evidence type="ECO:0000256" key="1">
    <source>
        <dbReference type="ARBA" id="ARBA00001971"/>
    </source>
</evidence>
<dbReference type="RefSeq" id="XP_017994896.1">
    <property type="nucleotide sequence ID" value="XM_018143892.1"/>
</dbReference>
<keyword evidence="6 7" id="KW-0349">Heme</keyword>
<keyword evidence="9" id="KW-1133">Transmembrane helix</keyword>
<keyword evidence="9" id="KW-0472">Membrane</keyword>
<organism evidence="10 11">
    <name type="scientific">Cyphellophora attinorum</name>
    <dbReference type="NCBI Taxonomy" id="1664694"/>
    <lineage>
        <taxon>Eukaryota</taxon>
        <taxon>Fungi</taxon>
        <taxon>Dikarya</taxon>
        <taxon>Ascomycota</taxon>
        <taxon>Pezizomycotina</taxon>
        <taxon>Eurotiomycetes</taxon>
        <taxon>Chaetothyriomycetidae</taxon>
        <taxon>Chaetothyriales</taxon>
        <taxon>Cyphellophoraceae</taxon>
        <taxon>Cyphellophora</taxon>
    </lineage>
</organism>
<name>A0A0N1H3F1_9EURO</name>
<evidence type="ECO:0000256" key="2">
    <source>
        <dbReference type="ARBA" id="ARBA00010617"/>
    </source>
</evidence>
<evidence type="ECO:0000256" key="9">
    <source>
        <dbReference type="SAM" id="Phobius"/>
    </source>
</evidence>
<feature type="compositionally biased region" description="Basic and acidic residues" evidence="8">
    <location>
        <begin position="663"/>
        <end position="676"/>
    </location>
</feature>
<protein>
    <submittedName>
        <fullName evidence="10">Cytochrome 3A56</fullName>
    </submittedName>
</protein>
<dbReference type="EMBL" id="LFJN01000047">
    <property type="protein sequence ID" value="KPI34933.1"/>
    <property type="molecule type" value="Genomic_DNA"/>
</dbReference>
<sequence length="684" mass="77373">MLRLLAYTVLAAVLYYGGTTAVSWRRNVKKAQQSGLPYILVPVFFLHPLWLAGHVFLLPLFSRLPRSWMTWIEYCIPDFGYAHRMDAFERVGADTFLTVAPSGLVMYTCDADVINQVVQRRNDFPKPSPIYRALKIYGGNVVSAEGNVWRQHRKAVSPPFTEKNNHLVWQETIDQSLAMLSSWVGRDGKGDKTIDRVADDTMRLSLHVISRAGFGRKLEWPEDNTDVQVDKDYVDPSKIQNDMAGADEGHSMSYAYAIHCLLDNILFQLLFPRWLLRTVPLKAFRKANEAYSEWGNYMREAVEKKRTDLDVGKEVKESSESMDILAGLVKSQTKADKQAHLEDSEILGNMFVLILAGHETAANSIHFSMLYLALHRQSQLRLQKDVDDIFNGKPPSEWDYDRDLPQLFGSMVGAVLNEELRLVSPVVAIPKSTWGAPDAPLTVDGKTVTVPAETYIGLVVAASHRNPKLWPISPPTYPGGKPVHPRSNLDNDLEEFRPERWIVTEEESRSNKDARQQKKENMAARAGGDLNIDETSDTSERLYKPSKGAYAPFSDGHRSCIGRRFAQVEILVALAIIFQNYSVELAVDSYATDEEVAKMDDNAKADVWQKAAEDVREKMLNNMAAVITLQMRKGTVPIRLVPRGQEKFPPNVDQIWKTNHPEKCTTKGRPDWRPWDGKQMYHGA</sequence>
<dbReference type="CDD" id="cd11070">
    <property type="entry name" value="CYP56-like"/>
    <property type="match status" value="1"/>
</dbReference>
<evidence type="ECO:0000256" key="5">
    <source>
        <dbReference type="ARBA" id="ARBA00023004"/>
    </source>
</evidence>
<dbReference type="GO" id="GO:0020037">
    <property type="term" value="F:heme binding"/>
    <property type="evidence" value="ECO:0007669"/>
    <property type="project" value="InterPro"/>
</dbReference>
<dbReference type="InterPro" id="IPR001128">
    <property type="entry name" value="Cyt_P450"/>
</dbReference>
<dbReference type="InterPro" id="IPR002401">
    <property type="entry name" value="Cyt_P450_E_grp-I"/>
</dbReference>
<evidence type="ECO:0000256" key="8">
    <source>
        <dbReference type="SAM" id="MobiDB-lite"/>
    </source>
</evidence>
<feature type="region of interest" description="Disordered" evidence="8">
    <location>
        <begin position="663"/>
        <end position="684"/>
    </location>
</feature>
<accession>A0A0N1H3F1</accession>
<dbReference type="Pfam" id="PF00067">
    <property type="entry name" value="p450"/>
    <property type="match status" value="2"/>
</dbReference>
<feature type="region of interest" description="Disordered" evidence="8">
    <location>
        <begin position="505"/>
        <end position="536"/>
    </location>
</feature>
<evidence type="ECO:0000256" key="7">
    <source>
        <dbReference type="RuleBase" id="RU000461"/>
    </source>
</evidence>
<keyword evidence="4 7" id="KW-0560">Oxidoreductase</keyword>
<dbReference type="OrthoDB" id="1470350at2759"/>
<evidence type="ECO:0000256" key="4">
    <source>
        <dbReference type="ARBA" id="ARBA00023002"/>
    </source>
</evidence>
<keyword evidence="7" id="KW-0503">Monooxygenase</keyword>
<dbReference type="AlphaFoldDB" id="A0A0N1H3F1"/>
<evidence type="ECO:0000256" key="3">
    <source>
        <dbReference type="ARBA" id="ARBA00022723"/>
    </source>
</evidence>
<dbReference type="InterPro" id="IPR050121">
    <property type="entry name" value="Cytochrome_P450_monoxygenase"/>
</dbReference>
<feature type="compositionally biased region" description="Basic and acidic residues" evidence="8">
    <location>
        <begin position="505"/>
        <end position="522"/>
    </location>
</feature>
<dbReference type="GO" id="GO:0016705">
    <property type="term" value="F:oxidoreductase activity, acting on paired donors, with incorporation or reduction of molecular oxygen"/>
    <property type="evidence" value="ECO:0007669"/>
    <property type="project" value="InterPro"/>
</dbReference>
<keyword evidence="5 6" id="KW-0408">Iron</keyword>